<dbReference type="OrthoDB" id="5418055at2759"/>
<evidence type="ECO:0000313" key="1">
    <source>
        <dbReference type="EMBL" id="PUU81606.1"/>
    </source>
</evidence>
<accession>A0A2T7A1J2</accession>
<reference evidence="1 2" key="1">
    <citation type="submission" date="2017-04" db="EMBL/GenBank/DDBJ databases">
        <title>Draft genome sequence of Tuber borchii Vittad., a whitish edible truffle.</title>
        <authorList>
            <consortium name="DOE Joint Genome Institute"/>
            <person name="Murat C."/>
            <person name="Kuo A."/>
            <person name="Barry K.W."/>
            <person name="Clum A."/>
            <person name="Dockter R.B."/>
            <person name="Fauchery L."/>
            <person name="Iotti M."/>
            <person name="Kohler A."/>
            <person name="Labutti K."/>
            <person name="Lindquist E.A."/>
            <person name="Lipzen A."/>
            <person name="Ohm R.A."/>
            <person name="Wang M."/>
            <person name="Grigoriev I.V."/>
            <person name="Zambonelli A."/>
            <person name="Martin F.M."/>
        </authorList>
    </citation>
    <scope>NUCLEOTIDE SEQUENCE [LARGE SCALE GENOMIC DNA]</scope>
    <source>
        <strain evidence="1 2">Tbo3840</strain>
    </source>
</reference>
<proteinExistence type="predicted"/>
<gene>
    <name evidence="1" type="ORF">B9Z19DRAFT_1122068</name>
</gene>
<evidence type="ECO:0000313" key="2">
    <source>
        <dbReference type="Proteomes" id="UP000244722"/>
    </source>
</evidence>
<comment type="caution">
    <text evidence="1">The sequence shown here is derived from an EMBL/GenBank/DDBJ whole genome shotgun (WGS) entry which is preliminary data.</text>
</comment>
<sequence>MGGSSSSSRGLGVGAFLGRHLDRSRFRIRALGSALHGGLFRVGMGRGLGGAQGGSGFGMNHDSDRGGFGMGMGVRGGMGGRGVRVFPIHSRQEVSPTTPGIARERISPAGFAEANLMRYIPATQLSVTCGVASWLLHRVPITKNSKGWSTTRSQEFQSQWDWAAKEVVAGEYYDPARDGAVWGDP</sequence>
<dbReference type="AlphaFoldDB" id="A0A2T7A1J2"/>
<dbReference type="EMBL" id="NESQ01000043">
    <property type="protein sequence ID" value="PUU81606.1"/>
    <property type="molecule type" value="Genomic_DNA"/>
</dbReference>
<dbReference type="Proteomes" id="UP000244722">
    <property type="component" value="Unassembled WGS sequence"/>
</dbReference>
<keyword evidence="2" id="KW-1185">Reference proteome</keyword>
<protein>
    <submittedName>
        <fullName evidence="1">Uncharacterized protein</fullName>
    </submittedName>
</protein>
<organism evidence="1 2">
    <name type="scientific">Tuber borchii</name>
    <name type="common">White truffle</name>
    <dbReference type="NCBI Taxonomy" id="42251"/>
    <lineage>
        <taxon>Eukaryota</taxon>
        <taxon>Fungi</taxon>
        <taxon>Dikarya</taxon>
        <taxon>Ascomycota</taxon>
        <taxon>Pezizomycotina</taxon>
        <taxon>Pezizomycetes</taxon>
        <taxon>Pezizales</taxon>
        <taxon>Tuberaceae</taxon>
        <taxon>Tuber</taxon>
    </lineage>
</organism>
<name>A0A2T7A1J2_TUBBO</name>
<dbReference type="STRING" id="42251.A0A2T7A1J2"/>